<sequence length="33" mass="3897">MLPLIIVQTLIVGYLLYHLIHRIDELAKHGERK</sequence>
<keyword evidence="3" id="KW-1185">Reference proteome</keyword>
<keyword evidence="1" id="KW-1133">Transmembrane helix</keyword>
<proteinExistence type="predicted"/>
<feature type="transmembrane region" description="Helical" evidence="1">
    <location>
        <begin position="6"/>
        <end position="23"/>
    </location>
</feature>
<gene>
    <name evidence="2" type="ORF">LUCI_3528</name>
</gene>
<dbReference type="Proteomes" id="UP000277811">
    <property type="component" value="Unassembled WGS sequence"/>
</dbReference>
<keyword evidence="1" id="KW-0472">Membrane</keyword>
<evidence type="ECO:0000256" key="1">
    <source>
        <dbReference type="SAM" id="Phobius"/>
    </source>
</evidence>
<evidence type="ECO:0000313" key="3">
    <source>
        <dbReference type="Proteomes" id="UP000277811"/>
    </source>
</evidence>
<dbReference type="AlphaFoldDB" id="A0A498RBH6"/>
<name>A0A498RBH6_9FIRM</name>
<reference evidence="2 3" key="1">
    <citation type="submission" date="2018-06" db="EMBL/GenBank/DDBJ databases">
        <authorList>
            <person name="Strepis N."/>
        </authorList>
    </citation>
    <scope>NUCLEOTIDE SEQUENCE [LARGE SCALE GENOMIC DNA]</scope>
    <source>
        <strain evidence="2">LUCI</strain>
    </source>
</reference>
<organism evidence="2 3">
    <name type="scientific">Lucifera butyrica</name>
    <dbReference type="NCBI Taxonomy" id="1351585"/>
    <lineage>
        <taxon>Bacteria</taxon>
        <taxon>Bacillati</taxon>
        <taxon>Bacillota</taxon>
        <taxon>Negativicutes</taxon>
        <taxon>Veillonellales</taxon>
        <taxon>Veillonellaceae</taxon>
        <taxon>Lucifera</taxon>
    </lineage>
</organism>
<dbReference type="EMBL" id="UPPP01000086">
    <property type="protein sequence ID" value="VBB08257.1"/>
    <property type="molecule type" value="Genomic_DNA"/>
</dbReference>
<protein>
    <submittedName>
        <fullName evidence="2">Uncharacterized protein</fullName>
    </submittedName>
</protein>
<keyword evidence="1" id="KW-0812">Transmembrane</keyword>
<evidence type="ECO:0000313" key="2">
    <source>
        <dbReference type="EMBL" id="VBB08257.1"/>
    </source>
</evidence>
<accession>A0A498RBH6</accession>